<evidence type="ECO:0000313" key="3">
    <source>
        <dbReference type="Proteomes" id="UP000054977"/>
    </source>
</evidence>
<keyword evidence="3" id="KW-1185">Reference proteome</keyword>
<name>A0A158GYV7_9BURK</name>
<dbReference type="NCBIfam" id="TIGR01444">
    <property type="entry name" value="fkbM_fam"/>
    <property type="match status" value="1"/>
</dbReference>
<dbReference type="AlphaFoldDB" id="A0A158GYV7"/>
<dbReference type="RefSeq" id="WP_087667648.1">
    <property type="nucleotide sequence ID" value="NZ_FCNW02000011.1"/>
</dbReference>
<evidence type="ECO:0000259" key="1">
    <source>
        <dbReference type="Pfam" id="PF05050"/>
    </source>
</evidence>
<comment type="caution">
    <text evidence="2">The sequence shown here is derived from an EMBL/GenBank/DDBJ whole genome shotgun (WGS) entry which is preliminary data.</text>
</comment>
<sequence length="420" mass="47573">MFETKVGFASEMADEGRKSEALGWNGVSKPSNENPHDETLIFDIGVNAGEDTSFYLEKGFRVVGVEANPRIFAQLQVTFAAAIADDSLTLLNIGIWKEASTLPFYVNLDNDHWSSFDPAYGCRDNTRHEIINVPCFTIESLVKKFGVPRYLKVDIEGGDKLVLADLAKIRHLPPFISVEEFGNHTLPELFKAGYRQFKIVPQRTKEQSTSGETQKEGFHVERVFTGKDSGVFGLDLAGDWLNYDQALLRFRQCVRTADGKSAGPADEWFDVHAALGESSMTPPSSIRWLWTLARKLRAKLEQQTQTTERHLLDADHRVQHAEQAHEATKRALEDERRLRIDAEHALETAQRICTDEQYLRTQAEEQSAVLRQKLLAANTHIADQGAQLRTVQSDLATIRSSRTWRLFAPYRRVRARFSAR</sequence>
<dbReference type="Gene3D" id="3.40.50.150">
    <property type="entry name" value="Vaccinia Virus protein VP39"/>
    <property type="match status" value="1"/>
</dbReference>
<feature type="domain" description="Methyltransferase FkbM" evidence="1">
    <location>
        <begin position="43"/>
        <end position="189"/>
    </location>
</feature>
<dbReference type="EMBL" id="FCNW02000011">
    <property type="protein sequence ID" value="SAL37354.1"/>
    <property type="molecule type" value="Genomic_DNA"/>
</dbReference>
<gene>
    <name evidence="2" type="ORF">AWB65_02736</name>
</gene>
<dbReference type="Proteomes" id="UP000054977">
    <property type="component" value="Unassembled WGS sequence"/>
</dbReference>
<dbReference type="STRING" id="326474.AWB65_02736"/>
<dbReference type="SUPFAM" id="SSF53335">
    <property type="entry name" value="S-adenosyl-L-methionine-dependent methyltransferases"/>
    <property type="match status" value="1"/>
</dbReference>
<dbReference type="OrthoDB" id="2529130at2"/>
<dbReference type="InterPro" id="IPR006342">
    <property type="entry name" value="FkbM_mtfrase"/>
</dbReference>
<evidence type="ECO:0000313" key="2">
    <source>
        <dbReference type="EMBL" id="SAL37354.1"/>
    </source>
</evidence>
<dbReference type="InterPro" id="IPR029063">
    <property type="entry name" value="SAM-dependent_MTases_sf"/>
</dbReference>
<organism evidence="2 3">
    <name type="scientific">Caballeronia humi</name>
    <dbReference type="NCBI Taxonomy" id="326474"/>
    <lineage>
        <taxon>Bacteria</taxon>
        <taxon>Pseudomonadati</taxon>
        <taxon>Pseudomonadota</taxon>
        <taxon>Betaproteobacteria</taxon>
        <taxon>Burkholderiales</taxon>
        <taxon>Burkholderiaceae</taxon>
        <taxon>Caballeronia</taxon>
    </lineage>
</organism>
<accession>A0A158GYV7</accession>
<proteinExistence type="predicted"/>
<protein>
    <recommendedName>
        <fullName evidence="1">Methyltransferase FkbM domain-containing protein</fullName>
    </recommendedName>
</protein>
<reference evidence="2" key="1">
    <citation type="submission" date="2016-01" db="EMBL/GenBank/DDBJ databases">
        <authorList>
            <person name="Peeters C."/>
        </authorList>
    </citation>
    <scope>NUCLEOTIDE SEQUENCE [LARGE SCALE GENOMIC DNA]</scope>
    <source>
        <strain evidence="2">LMG 22934</strain>
    </source>
</reference>
<dbReference type="Pfam" id="PF05050">
    <property type="entry name" value="Methyltransf_21"/>
    <property type="match status" value="1"/>
</dbReference>